<dbReference type="OrthoDB" id="3973110at2759"/>
<keyword evidence="1" id="KW-0175">Coiled coil</keyword>
<keyword evidence="3" id="KW-1185">Reference proteome</keyword>
<proteinExistence type="predicted"/>
<comment type="caution">
    <text evidence="2">The sequence shown here is derived from an EMBL/GenBank/DDBJ whole genome shotgun (WGS) entry which is preliminary data.</text>
</comment>
<evidence type="ECO:0000313" key="3">
    <source>
        <dbReference type="Proteomes" id="UP000092321"/>
    </source>
</evidence>
<gene>
    <name evidence="2" type="ORF">HANVADRAFT_49159</name>
</gene>
<protein>
    <submittedName>
        <fullName evidence="2">Uncharacterized protein</fullName>
    </submittedName>
</protein>
<sequence length="286" mass="34004">MNNNSISNLFNITDTSHLNNISNNNINKNSDSSIMDNDFEDISKDIDERVATIRNKIINDLIKQRLFENKQRQIEEYTIKEKDDNNSNSINGGNVFDLIDGVENNINNNDDDKIDREIKELEEKLEQIDSMIEFAENKKKSFQQLKAKNEQIFKEDINKFKQKIQELQNNIENDLLHQVETKENKIQDINIEKKFLIKTAQIKSQMISKLLQLQVLTEANDKVKFLFDNKYHIVLHKKLDSWKLIEWEPRNKIYTMSLSERRQIEDSFQKMDLKSWIINIRDLLLR</sequence>
<name>A0A1B7TCE6_9ASCO</name>
<feature type="coiled-coil region" evidence="1">
    <location>
        <begin position="111"/>
        <end position="177"/>
    </location>
</feature>
<organism evidence="2 3">
    <name type="scientific">Hanseniaspora valbyensis NRRL Y-1626</name>
    <dbReference type="NCBI Taxonomy" id="766949"/>
    <lineage>
        <taxon>Eukaryota</taxon>
        <taxon>Fungi</taxon>
        <taxon>Dikarya</taxon>
        <taxon>Ascomycota</taxon>
        <taxon>Saccharomycotina</taxon>
        <taxon>Saccharomycetes</taxon>
        <taxon>Saccharomycodales</taxon>
        <taxon>Saccharomycodaceae</taxon>
        <taxon>Hanseniaspora</taxon>
    </lineage>
</organism>
<evidence type="ECO:0000313" key="2">
    <source>
        <dbReference type="EMBL" id="OBA26412.1"/>
    </source>
</evidence>
<dbReference type="AlphaFoldDB" id="A0A1B7TCE6"/>
<accession>A0A1B7TCE6</accession>
<evidence type="ECO:0000256" key="1">
    <source>
        <dbReference type="SAM" id="Coils"/>
    </source>
</evidence>
<dbReference type="EMBL" id="LXPE01000018">
    <property type="protein sequence ID" value="OBA26412.1"/>
    <property type="molecule type" value="Genomic_DNA"/>
</dbReference>
<reference evidence="3" key="1">
    <citation type="journal article" date="2016" name="Proc. Natl. Acad. Sci. U.S.A.">
        <title>Comparative genomics of biotechnologically important yeasts.</title>
        <authorList>
            <person name="Riley R."/>
            <person name="Haridas S."/>
            <person name="Wolfe K.H."/>
            <person name="Lopes M.R."/>
            <person name="Hittinger C.T."/>
            <person name="Goeker M."/>
            <person name="Salamov A.A."/>
            <person name="Wisecaver J.H."/>
            <person name="Long T.M."/>
            <person name="Calvey C.H."/>
            <person name="Aerts A.L."/>
            <person name="Barry K.W."/>
            <person name="Choi C."/>
            <person name="Clum A."/>
            <person name="Coughlan A.Y."/>
            <person name="Deshpande S."/>
            <person name="Douglass A.P."/>
            <person name="Hanson S.J."/>
            <person name="Klenk H.-P."/>
            <person name="LaButti K.M."/>
            <person name="Lapidus A."/>
            <person name="Lindquist E.A."/>
            <person name="Lipzen A.M."/>
            <person name="Meier-Kolthoff J.P."/>
            <person name="Ohm R.A."/>
            <person name="Otillar R.P."/>
            <person name="Pangilinan J.L."/>
            <person name="Peng Y."/>
            <person name="Rokas A."/>
            <person name="Rosa C.A."/>
            <person name="Scheuner C."/>
            <person name="Sibirny A.A."/>
            <person name="Slot J.C."/>
            <person name="Stielow J.B."/>
            <person name="Sun H."/>
            <person name="Kurtzman C.P."/>
            <person name="Blackwell M."/>
            <person name="Grigoriev I.V."/>
            <person name="Jeffries T.W."/>
        </authorList>
    </citation>
    <scope>NUCLEOTIDE SEQUENCE [LARGE SCALE GENOMIC DNA]</scope>
    <source>
        <strain evidence="3">NRRL Y-1626</strain>
    </source>
</reference>
<dbReference type="Proteomes" id="UP000092321">
    <property type="component" value="Unassembled WGS sequence"/>
</dbReference>